<feature type="transmembrane region" description="Helical" evidence="6">
    <location>
        <begin position="277"/>
        <end position="296"/>
    </location>
</feature>
<comment type="caution">
    <text evidence="8">The sequence shown here is derived from an EMBL/GenBank/DDBJ whole genome shotgun (WGS) entry which is preliminary data.</text>
</comment>
<feature type="region of interest" description="Disordered" evidence="5">
    <location>
        <begin position="1"/>
        <end position="54"/>
    </location>
</feature>
<evidence type="ECO:0000256" key="5">
    <source>
        <dbReference type="SAM" id="MobiDB-lite"/>
    </source>
</evidence>
<feature type="transmembrane region" description="Helical" evidence="6">
    <location>
        <begin position="490"/>
        <end position="508"/>
    </location>
</feature>
<evidence type="ECO:0000256" key="2">
    <source>
        <dbReference type="ARBA" id="ARBA00022692"/>
    </source>
</evidence>
<dbReference type="PANTHER" id="PTHR22950">
    <property type="entry name" value="AMINO ACID TRANSPORTER"/>
    <property type="match status" value="1"/>
</dbReference>
<dbReference type="Proteomes" id="UP000246121">
    <property type="component" value="Unassembled WGS sequence"/>
</dbReference>
<dbReference type="PANTHER" id="PTHR22950:SF369">
    <property type="entry name" value="ACID TRANSPORTER 1, PUTATIVE-RELATED"/>
    <property type="match status" value="1"/>
</dbReference>
<feature type="transmembrane region" description="Helical" evidence="6">
    <location>
        <begin position="308"/>
        <end position="332"/>
    </location>
</feature>
<dbReference type="EMBL" id="PRFA01000313">
    <property type="protein sequence ID" value="PWU83507.1"/>
    <property type="molecule type" value="Genomic_DNA"/>
</dbReference>
<feature type="transmembrane region" description="Helical" evidence="6">
    <location>
        <begin position="197"/>
        <end position="214"/>
    </location>
</feature>
<proteinExistence type="predicted"/>
<protein>
    <submittedName>
        <fullName evidence="8">Putative amino acid transporter</fullName>
    </submittedName>
</protein>
<evidence type="ECO:0000313" key="8">
    <source>
        <dbReference type="EMBL" id="PWU83507.1"/>
    </source>
</evidence>
<dbReference type="VEuPathDB" id="TriTrypDB:C3747_349g12"/>
<feature type="transmembrane region" description="Helical" evidence="6">
    <location>
        <begin position="67"/>
        <end position="85"/>
    </location>
</feature>
<dbReference type="AlphaFoldDB" id="A0A2V2UGZ3"/>
<feature type="transmembrane region" description="Helical" evidence="6">
    <location>
        <begin position="352"/>
        <end position="374"/>
    </location>
</feature>
<dbReference type="VEuPathDB" id="TriTrypDB:C4B63_313g15"/>
<feature type="transmembrane region" description="Helical" evidence="6">
    <location>
        <begin position="221"/>
        <end position="241"/>
    </location>
</feature>
<gene>
    <name evidence="8" type="ORF">C4B63_313g15</name>
</gene>
<feature type="compositionally biased region" description="Basic and acidic residues" evidence="5">
    <location>
        <begin position="21"/>
        <end position="39"/>
    </location>
</feature>
<evidence type="ECO:0000256" key="1">
    <source>
        <dbReference type="ARBA" id="ARBA00004141"/>
    </source>
</evidence>
<keyword evidence="2 6" id="KW-0812">Transmembrane</keyword>
<evidence type="ECO:0000256" key="4">
    <source>
        <dbReference type="ARBA" id="ARBA00023136"/>
    </source>
</evidence>
<dbReference type="GO" id="GO:0015179">
    <property type="term" value="F:L-amino acid transmembrane transporter activity"/>
    <property type="evidence" value="ECO:0007669"/>
    <property type="project" value="TreeGrafter"/>
</dbReference>
<dbReference type="VEuPathDB" id="TriTrypDB:TCDM_10827"/>
<feature type="transmembrane region" description="Helical" evidence="6">
    <location>
        <begin position="150"/>
        <end position="177"/>
    </location>
</feature>
<keyword evidence="4 6" id="KW-0472">Membrane</keyword>
<feature type="transmembrane region" description="Helical" evidence="6">
    <location>
        <begin position="105"/>
        <end position="129"/>
    </location>
</feature>
<dbReference type="GO" id="GO:0005737">
    <property type="term" value="C:cytoplasm"/>
    <property type="evidence" value="ECO:0007669"/>
    <property type="project" value="TreeGrafter"/>
</dbReference>
<evidence type="ECO:0000259" key="7">
    <source>
        <dbReference type="Pfam" id="PF01490"/>
    </source>
</evidence>
<feature type="domain" description="Amino acid transporter transmembrane" evidence="7">
    <location>
        <begin position="76"/>
        <end position="385"/>
    </location>
</feature>
<dbReference type="VEuPathDB" id="TriTrypDB:TcCL_Unassigned01449"/>
<organism evidence="8 9">
    <name type="scientific">Trypanosoma cruzi</name>
    <dbReference type="NCBI Taxonomy" id="5693"/>
    <lineage>
        <taxon>Eukaryota</taxon>
        <taxon>Discoba</taxon>
        <taxon>Euglenozoa</taxon>
        <taxon>Kinetoplastea</taxon>
        <taxon>Metakinetoplastina</taxon>
        <taxon>Trypanosomatida</taxon>
        <taxon>Trypanosomatidae</taxon>
        <taxon>Trypanosoma</taxon>
        <taxon>Schizotrypanum</taxon>
    </lineage>
</organism>
<comment type="subcellular location">
    <subcellularLocation>
        <location evidence="1">Membrane</location>
        <topology evidence="1">Multi-pass membrane protein</topology>
    </subcellularLocation>
</comment>
<name>A0A2V2UGZ3_TRYCR</name>
<evidence type="ECO:0000256" key="3">
    <source>
        <dbReference type="ARBA" id="ARBA00022989"/>
    </source>
</evidence>
<sequence length="517" mass="56752">MSRTNPVVPATSGTLPDDGDSPSHHPSHEMNGSERKSTGEDAAPEKLMPAPNEPPASNTILAKLKRCVIVVIPPGGILASAFNLASSSIGAGILGLPLAANSSGLVMALVYLAVITSLTIYSMYALGLAAQRSQIRTFEGVALALLGRGFALFAAGVRIFHGFSGCVAYVISVGDIFRNIISSSDSAPQFLRESTGNRLLTALVWLCAMMPLVIPKHVDSLRYFSTFAVSFMIYFVLVIVVHSCTHGLPDNIHKISVSKDDDAPVVLFNSGNKAIEGLGVFMFAYVCQINSYEVYWDMTDRTLTRFTLASGLGMTLCFLLYAMVSFFGYMDFGRRVDGSILLMYDPLREPEVMVAYVGVLSKLCASYSLLFMACRNAIYHIIGWDADELPLLEALHCRDHSFDHCSILRPVYPEDPNCVGLCRLHHRRLSRLSSSGAVCDVLGGLDVEEGGMRSLRVHVHIAAVGCHWRRVRYWCDDLGHRLRLEGNGSLYMNGFSFFLFIYLILKTWDCGKIKNDC</sequence>
<evidence type="ECO:0000313" key="9">
    <source>
        <dbReference type="Proteomes" id="UP000246121"/>
    </source>
</evidence>
<reference evidence="8 9" key="1">
    <citation type="journal article" date="2018" name="Microb. Genom.">
        <title>Expanding an expanded genome: long-read sequencing of Trypanosoma cruzi.</title>
        <authorList>
            <person name="Berna L."/>
            <person name="Rodriguez M."/>
            <person name="Chiribao M.L."/>
            <person name="Parodi-Talice A."/>
            <person name="Pita S."/>
            <person name="Rijo G."/>
            <person name="Alvarez-Valin F."/>
            <person name="Robello C."/>
        </authorList>
    </citation>
    <scope>NUCLEOTIDE SEQUENCE [LARGE SCALE GENOMIC DNA]</scope>
    <source>
        <strain evidence="8 9">Dm28c</strain>
    </source>
</reference>
<accession>A0A2V2UGZ3</accession>
<dbReference type="VEuPathDB" id="TriTrypDB:C3747_304g46"/>
<dbReference type="Pfam" id="PF01490">
    <property type="entry name" value="Aa_trans"/>
    <property type="match status" value="1"/>
</dbReference>
<evidence type="ECO:0000256" key="6">
    <source>
        <dbReference type="SAM" id="Phobius"/>
    </source>
</evidence>
<dbReference type="VEuPathDB" id="TriTrypDB:TcBrA4_0080720"/>
<dbReference type="GO" id="GO:0016020">
    <property type="term" value="C:membrane"/>
    <property type="evidence" value="ECO:0007669"/>
    <property type="project" value="UniProtKB-SubCell"/>
</dbReference>
<keyword evidence="3 6" id="KW-1133">Transmembrane helix</keyword>
<dbReference type="VEuPathDB" id="TriTrypDB:TCSYLVIO_002889"/>
<dbReference type="InterPro" id="IPR013057">
    <property type="entry name" value="AA_transpt_TM"/>
</dbReference>